<dbReference type="Pfam" id="PF01636">
    <property type="entry name" value="APH"/>
    <property type="match status" value="1"/>
</dbReference>
<sequence length="248" mass="28824">MFQKVALVQRMAELQAQISRHEFSKIGTLVVGNDDGSHGEQPGEVVSNMFFWGSHFDYDIARGPYRSSHDWLAAYLDFVIQDQMAALEKAEHEEDEEDINFALSLARRLVSLLPKIFPSLQNPPERTVVWHEDLSLSNILVDEHGRITAVIDWECISAMPRWVATKAPKFLEGPSREKEPKRQEYNDESARGSEESEDSQDDELDNEGKDELYWIHLMEYEKTQLRKFYYARMCHYSRTGAPQLKRVR</sequence>
<comment type="caution">
    <text evidence="3">The sequence shown here is derived from an EMBL/GenBank/DDBJ whole genome shotgun (WGS) entry which is preliminary data.</text>
</comment>
<evidence type="ECO:0000259" key="2">
    <source>
        <dbReference type="Pfam" id="PF01636"/>
    </source>
</evidence>
<dbReference type="Proteomes" id="UP000266272">
    <property type="component" value="Unassembled WGS sequence"/>
</dbReference>
<keyword evidence="4" id="KW-1185">Reference proteome</keyword>
<gene>
    <name evidence="3" type="ORF">TARUN_8915</name>
</gene>
<dbReference type="GO" id="GO:0016301">
    <property type="term" value="F:kinase activity"/>
    <property type="evidence" value="ECO:0007669"/>
    <property type="project" value="UniProtKB-KW"/>
</dbReference>
<protein>
    <submittedName>
        <fullName evidence="3">Kinase</fullName>
    </submittedName>
</protein>
<keyword evidence="3" id="KW-0808">Transferase</keyword>
<reference evidence="3 4" key="1">
    <citation type="journal article" date="2018" name="PLoS Pathog.">
        <title>Evolution of structural diversity of trichothecenes, a family of toxins produced by plant pathogenic and entomopathogenic fungi.</title>
        <authorList>
            <person name="Proctor R.H."/>
            <person name="McCormick S.P."/>
            <person name="Kim H.S."/>
            <person name="Cardoza R.E."/>
            <person name="Stanley A.M."/>
            <person name="Lindo L."/>
            <person name="Kelly A."/>
            <person name="Brown D.W."/>
            <person name="Lee T."/>
            <person name="Vaughan M.M."/>
            <person name="Alexander N.J."/>
            <person name="Busman M."/>
            <person name="Gutierrez S."/>
        </authorList>
    </citation>
    <scope>NUCLEOTIDE SEQUENCE [LARGE SCALE GENOMIC DNA]</scope>
    <source>
        <strain evidence="3 4">IBT 40837</strain>
    </source>
</reference>
<dbReference type="InterPro" id="IPR002575">
    <property type="entry name" value="Aminoglycoside_PTrfase"/>
</dbReference>
<feature type="compositionally biased region" description="Basic and acidic residues" evidence="1">
    <location>
        <begin position="174"/>
        <end position="194"/>
    </location>
</feature>
<dbReference type="SUPFAM" id="SSF56112">
    <property type="entry name" value="Protein kinase-like (PK-like)"/>
    <property type="match status" value="1"/>
</dbReference>
<feature type="compositionally biased region" description="Acidic residues" evidence="1">
    <location>
        <begin position="195"/>
        <end position="205"/>
    </location>
</feature>
<feature type="region of interest" description="Disordered" evidence="1">
    <location>
        <begin position="173"/>
        <end position="206"/>
    </location>
</feature>
<evidence type="ECO:0000313" key="3">
    <source>
        <dbReference type="EMBL" id="RFU73333.1"/>
    </source>
</evidence>
<dbReference type="EMBL" id="PXOA01000661">
    <property type="protein sequence ID" value="RFU73333.1"/>
    <property type="molecule type" value="Genomic_DNA"/>
</dbReference>
<evidence type="ECO:0000256" key="1">
    <source>
        <dbReference type="SAM" id="MobiDB-lite"/>
    </source>
</evidence>
<name>A0A395NC86_TRIAR</name>
<dbReference type="AlphaFoldDB" id="A0A395NC86"/>
<proteinExistence type="predicted"/>
<dbReference type="PANTHER" id="PTHR21310:SF13">
    <property type="entry name" value="AMINOGLYCOSIDE PHOSPHOTRANSFERASE DOMAIN-CONTAINING PROTEIN"/>
    <property type="match status" value="1"/>
</dbReference>
<feature type="domain" description="Aminoglycoside phosphotransferase" evidence="2">
    <location>
        <begin position="61"/>
        <end position="162"/>
    </location>
</feature>
<dbReference type="InterPro" id="IPR011009">
    <property type="entry name" value="Kinase-like_dom_sf"/>
</dbReference>
<dbReference type="OrthoDB" id="10003767at2759"/>
<dbReference type="STRING" id="490622.A0A395NC86"/>
<accession>A0A395NC86</accession>
<keyword evidence="3" id="KW-0418">Kinase</keyword>
<dbReference type="PANTHER" id="PTHR21310">
    <property type="entry name" value="AMINOGLYCOSIDE PHOSPHOTRANSFERASE-RELATED-RELATED"/>
    <property type="match status" value="1"/>
</dbReference>
<organism evidence="3 4">
    <name type="scientific">Trichoderma arundinaceum</name>
    <dbReference type="NCBI Taxonomy" id="490622"/>
    <lineage>
        <taxon>Eukaryota</taxon>
        <taxon>Fungi</taxon>
        <taxon>Dikarya</taxon>
        <taxon>Ascomycota</taxon>
        <taxon>Pezizomycotina</taxon>
        <taxon>Sordariomycetes</taxon>
        <taxon>Hypocreomycetidae</taxon>
        <taxon>Hypocreales</taxon>
        <taxon>Hypocreaceae</taxon>
        <taxon>Trichoderma</taxon>
    </lineage>
</organism>
<evidence type="ECO:0000313" key="4">
    <source>
        <dbReference type="Proteomes" id="UP000266272"/>
    </source>
</evidence>
<dbReference type="Gene3D" id="3.90.1200.10">
    <property type="match status" value="1"/>
</dbReference>
<dbReference type="InterPro" id="IPR051678">
    <property type="entry name" value="AGP_Transferase"/>
</dbReference>